<proteinExistence type="inferred from homology"/>
<name>A0ABW1S7P7_9PROT</name>
<keyword evidence="5 7" id="KW-0460">Magnesium</keyword>
<feature type="domain" description="Phosphoribosyltransferase" evidence="8">
    <location>
        <begin position="45"/>
        <end position="154"/>
    </location>
</feature>
<dbReference type="Proteomes" id="UP001596303">
    <property type="component" value="Unassembled WGS sequence"/>
</dbReference>
<organism evidence="9 10">
    <name type="scientific">Ponticaulis profundi</name>
    <dbReference type="NCBI Taxonomy" id="2665222"/>
    <lineage>
        <taxon>Bacteria</taxon>
        <taxon>Pseudomonadati</taxon>
        <taxon>Pseudomonadota</taxon>
        <taxon>Alphaproteobacteria</taxon>
        <taxon>Hyphomonadales</taxon>
        <taxon>Hyphomonadaceae</taxon>
        <taxon>Ponticaulis</taxon>
    </lineage>
</organism>
<sequence>MNQDDVLNAFREADALLEGHFILSSGRRSPVFLQKALVFAQPKVSEKLCAALAKQVTEKFGKITVVTGPAVGGIIPGYEMARQLGARAMFAERDEDDVLIYKRGFEFNEDDRILIMEDIVTTGKSFRETVEALKAFPGEMLGGACIIDRSNGKADVGCDLLALARVDFPDYDPNDLPPELAKLEPVKPGSRRKF</sequence>
<feature type="binding site" evidence="7">
    <location>
        <position position="149"/>
    </location>
    <ligand>
        <name>orotate</name>
        <dbReference type="ChEBI" id="CHEBI:30839"/>
    </ligand>
</feature>
<dbReference type="Gene3D" id="3.40.50.2020">
    <property type="match status" value="1"/>
</dbReference>
<evidence type="ECO:0000256" key="2">
    <source>
        <dbReference type="ARBA" id="ARBA00011971"/>
    </source>
</evidence>
<dbReference type="PANTHER" id="PTHR19278">
    <property type="entry name" value="OROTATE PHOSPHORIBOSYLTRANSFERASE"/>
    <property type="match status" value="1"/>
</dbReference>
<dbReference type="EC" id="2.4.2.10" evidence="2 7"/>
<dbReference type="CDD" id="cd06223">
    <property type="entry name" value="PRTases_typeI"/>
    <property type="match status" value="1"/>
</dbReference>
<dbReference type="InterPro" id="IPR023031">
    <property type="entry name" value="OPRT"/>
</dbReference>
<keyword evidence="3 7" id="KW-0328">Glycosyltransferase</keyword>
<evidence type="ECO:0000313" key="10">
    <source>
        <dbReference type="Proteomes" id="UP001596303"/>
    </source>
</evidence>
<protein>
    <recommendedName>
        <fullName evidence="2 7">Orotate phosphoribosyltransferase</fullName>
        <shortName evidence="7">OPRT</shortName>
        <shortName evidence="7">OPRTase</shortName>
        <ecNumber evidence="2 7">2.4.2.10</ecNumber>
    </recommendedName>
</protein>
<comment type="catalytic activity">
    <reaction evidence="7">
        <text>orotidine 5'-phosphate + diphosphate = orotate + 5-phospho-alpha-D-ribose 1-diphosphate</text>
        <dbReference type="Rhea" id="RHEA:10380"/>
        <dbReference type="ChEBI" id="CHEBI:30839"/>
        <dbReference type="ChEBI" id="CHEBI:33019"/>
        <dbReference type="ChEBI" id="CHEBI:57538"/>
        <dbReference type="ChEBI" id="CHEBI:58017"/>
        <dbReference type="EC" id="2.4.2.10"/>
    </reaction>
</comment>
<evidence type="ECO:0000256" key="5">
    <source>
        <dbReference type="ARBA" id="ARBA00022842"/>
    </source>
</evidence>
<dbReference type="InterPro" id="IPR029057">
    <property type="entry name" value="PRTase-like"/>
</dbReference>
<dbReference type="PANTHER" id="PTHR19278:SF9">
    <property type="entry name" value="URIDINE 5'-MONOPHOSPHATE SYNTHASE"/>
    <property type="match status" value="1"/>
</dbReference>
<evidence type="ECO:0000259" key="8">
    <source>
        <dbReference type="Pfam" id="PF00156"/>
    </source>
</evidence>
<dbReference type="SUPFAM" id="SSF53271">
    <property type="entry name" value="PRTase-like"/>
    <property type="match status" value="1"/>
</dbReference>
<dbReference type="InterPro" id="IPR000836">
    <property type="entry name" value="PRTase_dom"/>
</dbReference>
<evidence type="ECO:0000256" key="4">
    <source>
        <dbReference type="ARBA" id="ARBA00022679"/>
    </source>
</evidence>
<keyword evidence="6 7" id="KW-0665">Pyrimidine biosynthesis</keyword>
<comment type="subunit">
    <text evidence="7">Homodimer.</text>
</comment>
<dbReference type="EMBL" id="JBHSSW010000004">
    <property type="protein sequence ID" value="MFC6197439.1"/>
    <property type="molecule type" value="Genomic_DNA"/>
</dbReference>
<keyword evidence="10" id="KW-1185">Reference proteome</keyword>
<comment type="caution">
    <text evidence="7">Lacks conserved residue(s) required for the propagation of feature annotation.</text>
</comment>
<comment type="function">
    <text evidence="7">Catalyzes the transfer of a ribosyl phosphate group from 5-phosphoribose 1-diphosphate to orotate, leading to the formation of orotidine monophosphate (OMP).</text>
</comment>
<gene>
    <name evidence="7 9" type="primary">pyrE</name>
    <name evidence="9" type="ORF">ACFQDM_05080</name>
</gene>
<dbReference type="Pfam" id="PF00156">
    <property type="entry name" value="Pribosyltran"/>
    <property type="match status" value="1"/>
</dbReference>
<dbReference type="GO" id="GO:0004588">
    <property type="term" value="F:orotate phosphoribosyltransferase activity"/>
    <property type="evidence" value="ECO:0007669"/>
    <property type="project" value="UniProtKB-EC"/>
</dbReference>
<evidence type="ECO:0000256" key="1">
    <source>
        <dbReference type="ARBA" id="ARBA00004889"/>
    </source>
</evidence>
<dbReference type="RefSeq" id="WP_377376322.1">
    <property type="nucleotide sequence ID" value="NZ_JBHSSW010000004.1"/>
</dbReference>
<comment type="pathway">
    <text evidence="1 7">Pyrimidine metabolism; UMP biosynthesis via de novo pathway; UMP from orotate: step 1/2.</text>
</comment>
<keyword evidence="4 7" id="KW-0808">Transferase</keyword>
<dbReference type="HAMAP" id="MF_01208">
    <property type="entry name" value="PyrE"/>
    <property type="match status" value="1"/>
</dbReference>
<evidence type="ECO:0000256" key="7">
    <source>
        <dbReference type="HAMAP-Rule" id="MF_01208"/>
    </source>
</evidence>
<comment type="caution">
    <text evidence="9">The sequence shown here is derived from an EMBL/GenBank/DDBJ whole genome shotgun (WGS) entry which is preliminary data.</text>
</comment>
<evidence type="ECO:0000313" key="9">
    <source>
        <dbReference type="EMBL" id="MFC6197439.1"/>
    </source>
</evidence>
<feature type="binding site" description="in other chain" evidence="7">
    <location>
        <begin position="117"/>
        <end position="125"/>
    </location>
    <ligand>
        <name>5-phospho-alpha-D-ribose 1-diphosphate</name>
        <dbReference type="ChEBI" id="CHEBI:58017"/>
        <note>ligand shared between dimeric partners</note>
    </ligand>
</feature>
<dbReference type="InterPro" id="IPR006273">
    <property type="entry name" value="Orotate_PRibTrfase_bac"/>
</dbReference>
<feature type="binding site" evidence="7">
    <location>
        <position position="93"/>
    </location>
    <ligand>
        <name>5-phospho-alpha-D-ribose 1-diphosphate</name>
        <dbReference type="ChEBI" id="CHEBI:58017"/>
        <note>ligand shared between dimeric partners</note>
    </ligand>
</feature>
<evidence type="ECO:0000256" key="6">
    <source>
        <dbReference type="ARBA" id="ARBA00022975"/>
    </source>
</evidence>
<comment type="cofactor">
    <cofactor evidence="7">
        <name>Mg(2+)</name>
        <dbReference type="ChEBI" id="CHEBI:18420"/>
    </cofactor>
</comment>
<reference evidence="10" key="1">
    <citation type="journal article" date="2019" name="Int. J. Syst. Evol. Microbiol.">
        <title>The Global Catalogue of Microorganisms (GCM) 10K type strain sequencing project: providing services to taxonomists for standard genome sequencing and annotation.</title>
        <authorList>
            <consortium name="The Broad Institute Genomics Platform"/>
            <consortium name="The Broad Institute Genome Sequencing Center for Infectious Disease"/>
            <person name="Wu L."/>
            <person name="Ma J."/>
        </authorList>
    </citation>
    <scope>NUCLEOTIDE SEQUENCE [LARGE SCALE GENOMIC DNA]</scope>
    <source>
        <strain evidence="10">CGMCC-1.15741</strain>
    </source>
</reference>
<feature type="binding site" evidence="7">
    <location>
        <position position="121"/>
    </location>
    <ligand>
        <name>orotate</name>
        <dbReference type="ChEBI" id="CHEBI:30839"/>
    </ligand>
</feature>
<accession>A0ABW1S7P7</accession>
<dbReference type="NCBIfam" id="TIGR01367">
    <property type="entry name" value="pyrE_Therm"/>
    <property type="match status" value="1"/>
</dbReference>
<evidence type="ECO:0000256" key="3">
    <source>
        <dbReference type="ARBA" id="ARBA00022676"/>
    </source>
</evidence>
<comment type="similarity">
    <text evidence="7">Belongs to the purine/pyrimidine phosphoribosyltransferase family. PyrE subfamily.</text>
</comment>